<name>A0A4Q2UM02_9BACT</name>
<dbReference type="EMBL" id="SBLB01000003">
    <property type="protein sequence ID" value="RYC69772.1"/>
    <property type="molecule type" value="Genomic_DNA"/>
</dbReference>
<protein>
    <submittedName>
        <fullName evidence="1">Uncharacterized protein</fullName>
    </submittedName>
</protein>
<dbReference type="Proteomes" id="UP000290407">
    <property type="component" value="Unassembled WGS sequence"/>
</dbReference>
<sequence>MAKKRPRTGFTTTTGFYSHYPSSLLVKILKGLERDFDAAAAGEAYRPPMIWLSARIDLIARILEQRAADQEPVPGRIDSRLAKPIRVTWKTKP</sequence>
<proteinExistence type="predicted"/>
<reference evidence="1 2" key="1">
    <citation type="submission" date="2019-01" db="EMBL/GenBank/DDBJ databases">
        <title>Spirosoma flava sp. nov., a propanil-degrading bacterium isolated from herbicide-contaminated soil.</title>
        <authorList>
            <person name="Zhang L."/>
            <person name="Jiang J.-D."/>
        </authorList>
    </citation>
    <scope>NUCLEOTIDE SEQUENCE [LARGE SCALE GENOMIC DNA]</scope>
    <source>
        <strain evidence="1 2">TY50</strain>
    </source>
</reference>
<accession>A0A4Q2UM02</accession>
<gene>
    <name evidence="1" type="ORF">EQG79_14345</name>
</gene>
<dbReference type="RefSeq" id="WP_129602108.1">
    <property type="nucleotide sequence ID" value="NZ_SBLB01000003.1"/>
</dbReference>
<comment type="caution">
    <text evidence="1">The sequence shown here is derived from an EMBL/GenBank/DDBJ whole genome shotgun (WGS) entry which is preliminary data.</text>
</comment>
<dbReference type="AlphaFoldDB" id="A0A4Q2UM02"/>
<keyword evidence="2" id="KW-1185">Reference proteome</keyword>
<evidence type="ECO:0000313" key="1">
    <source>
        <dbReference type="EMBL" id="RYC69772.1"/>
    </source>
</evidence>
<evidence type="ECO:0000313" key="2">
    <source>
        <dbReference type="Proteomes" id="UP000290407"/>
    </source>
</evidence>
<organism evidence="1 2">
    <name type="scientific">Spirosoma sordidisoli</name>
    <dbReference type="NCBI Taxonomy" id="2502893"/>
    <lineage>
        <taxon>Bacteria</taxon>
        <taxon>Pseudomonadati</taxon>
        <taxon>Bacteroidota</taxon>
        <taxon>Cytophagia</taxon>
        <taxon>Cytophagales</taxon>
        <taxon>Cytophagaceae</taxon>
        <taxon>Spirosoma</taxon>
    </lineage>
</organism>